<accession>A0ABD0NPX5</accession>
<feature type="non-terminal residue" evidence="2">
    <location>
        <position position="54"/>
    </location>
</feature>
<protein>
    <submittedName>
        <fullName evidence="2">Uncharacterized protein</fullName>
    </submittedName>
</protein>
<gene>
    <name evidence="2" type="ORF">M9458_042833</name>
</gene>
<feature type="region of interest" description="Disordered" evidence="1">
    <location>
        <begin position="34"/>
        <end position="54"/>
    </location>
</feature>
<proteinExistence type="predicted"/>
<sequence>WGRCRGWGRRLMRSSRASVNVERRTCCWCPSLSPATTSKRCTNSTLSTHRSSEK</sequence>
<organism evidence="2 3">
    <name type="scientific">Cirrhinus mrigala</name>
    <name type="common">Mrigala</name>
    <dbReference type="NCBI Taxonomy" id="683832"/>
    <lineage>
        <taxon>Eukaryota</taxon>
        <taxon>Metazoa</taxon>
        <taxon>Chordata</taxon>
        <taxon>Craniata</taxon>
        <taxon>Vertebrata</taxon>
        <taxon>Euteleostomi</taxon>
        <taxon>Actinopterygii</taxon>
        <taxon>Neopterygii</taxon>
        <taxon>Teleostei</taxon>
        <taxon>Ostariophysi</taxon>
        <taxon>Cypriniformes</taxon>
        <taxon>Cyprinidae</taxon>
        <taxon>Labeoninae</taxon>
        <taxon>Labeonini</taxon>
        <taxon>Cirrhinus</taxon>
    </lineage>
</organism>
<comment type="caution">
    <text evidence="2">The sequence shown here is derived from an EMBL/GenBank/DDBJ whole genome shotgun (WGS) entry which is preliminary data.</text>
</comment>
<evidence type="ECO:0000313" key="2">
    <source>
        <dbReference type="EMBL" id="KAL0163437.1"/>
    </source>
</evidence>
<feature type="non-terminal residue" evidence="2">
    <location>
        <position position="1"/>
    </location>
</feature>
<reference evidence="2 3" key="1">
    <citation type="submission" date="2024-05" db="EMBL/GenBank/DDBJ databases">
        <title>Genome sequencing and assembly of Indian major carp, Cirrhinus mrigala (Hamilton, 1822).</title>
        <authorList>
            <person name="Mohindra V."/>
            <person name="Chowdhury L.M."/>
            <person name="Lal K."/>
            <person name="Jena J.K."/>
        </authorList>
    </citation>
    <scope>NUCLEOTIDE SEQUENCE [LARGE SCALE GENOMIC DNA]</scope>
    <source>
        <strain evidence="2">CM1030</strain>
        <tissue evidence="2">Blood</tissue>
    </source>
</reference>
<evidence type="ECO:0000256" key="1">
    <source>
        <dbReference type="SAM" id="MobiDB-lite"/>
    </source>
</evidence>
<dbReference type="Proteomes" id="UP001529510">
    <property type="component" value="Unassembled WGS sequence"/>
</dbReference>
<keyword evidence="3" id="KW-1185">Reference proteome</keyword>
<name>A0ABD0NPX5_CIRMR</name>
<dbReference type="EMBL" id="JAMKFB020000021">
    <property type="protein sequence ID" value="KAL0163437.1"/>
    <property type="molecule type" value="Genomic_DNA"/>
</dbReference>
<evidence type="ECO:0000313" key="3">
    <source>
        <dbReference type="Proteomes" id="UP001529510"/>
    </source>
</evidence>
<dbReference type="AlphaFoldDB" id="A0ABD0NPX5"/>